<comment type="caution">
    <text evidence="1">The sequence shown here is derived from an EMBL/GenBank/DDBJ whole genome shotgun (WGS) entry which is preliminary data.</text>
</comment>
<protein>
    <submittedName>
        <fullName evidence="1">Uncharacterized protein</fullName>
    </submittedName>
</protein>
<feature type="non-terminal residue" evidence="1">
    <location>
        <position position="93"/>
    </location>
</feature>
<evidence type="ECO:0000313" key="2">
    <source>
        <dbReference type="Proteomes" id="UP000735302"/>
    </source>
</evidence>
<proteinExistence type="predicted"/>
<keyword evidence="2" id="KW-1185">Reference proteome</keyword>
<dbReference type="AlphaFoldDB" id="A0AAV3YY55"/>
<name>A0AAV3YY55_9GAST</name>
<sequence>MNRECCKTFSYRIECVFFSSHGPAQEANNQSGIIAELKIDGRNNLRWLSLQALFIACPASGGHYSGIGADKQPLDTSRCTVLVSNRCSVLVHV</sequence>
<dbReference type="EMBL" id="BLXT01001819">
    <property type="protein sequence ID" value="GFN87901.1"/>
    <property type="molecule type" value="Genomic_DNA"/>
</dbReference>
<accession>A0AAV3YY55</accession>
<evidence type="ECO:0000313" key="1">
    <source>
        <dbReference type="EMBL" id="GFN87901.1"/>
    </source>
</evidence>
<dbReference type="Proteomes" id="UP000735302">
    <property type="component" value="Unassembled WGS sequence"/>
</dbReference>
<organism evidence="1 2">
    <name type="scientific">Plakobranchus ocellatus</name>
    <dbReference type="NCBI Taxonomy" id="259542"/>
    <lineage>
        <taxon>Eukaryota</taxon>
        <taxon>Metazoa</taxon>
        <taxon>Spiralia</taxon>
        <taxon>Lophotrochozoa</taxon>
        <taxon>Mollusca</taxon>
        <taxon>Gastropoda</taxon>
        <taxon>Heterobranchia</taxon>
        <taxon>Euthyneura</taxon>
        <taxon>Panpulmonata</taxon>
        <taxon>Sacoglossa</taxon>
        <taxon>Placobranchoidea</taxon>
        <taxon>Plakobranchidae</taxon>
        <taxon>Plakobranchus</taxon>
    </lineage>
</organism>
<gene>
    <name evidence="1" type="ORF">PoB_001440700</name>
</gene>
<reference evidence="1 2" key="1">
    <citation type="journal article" date="2021" name="Elife">
        <title>Chloroplast acquisition without the gene transfer in kleptoplastic sea slugs, Plakobranchus ocellatus.</title>
        <authorList>
            <person name="Maeda T."/>
            <person name="Takahashi S."/>
            <person name="Yoshida T."/>
            <person name="Shimamura S."/>
            <person name="Takaki Y."/>
            <person name="Nagai Y."/>
            <person name="Toyoda A."/>
            <person name="Suzuki Y."/>
            <person name="Arimoto A."/>
            <person name="Ishii H."/>
            <person name="Satoh N."/>
            <person name="Nishiyama T."/>
            <person name="Hasebe M."/>
            <person name="Maruyama T."/>
            <person name="Minagawa J."/>
            <person name="Obokata J."/>
            <person name="Shigenobu S."/>
        </authorList>
    </citation>
    <scope>NUCLEOTIDE SEQUENCE [LARGE SCALE GENOMIC DNA]</scope>
</reference>